<sequence length="198" mass="22461">MSERLFYWFFKMASTVEVPADLKQRAHDHYFHRRSVTIPDIAMFIGVSETRFRRLRETWGWPPRREALAQAGKGGATDATAEPAEGERAIDDRTNSALSLREAALSLAQVTRRRIEALVRDQRSGRRTDHDKAARTLASLAKTLTTAQALLEQEDTKDDIEPKNEPHRSINDLRDELARHLERIVAEQEAEGSNGCVV</sequence>
<evidence type="ECO:0000313" key="1">
    <source>
        <dbReference type="EMBL" id="NIX76884.1"/>
    </source>
</evidence>
<organism evidence="1 2">
    <name type="scientific">Microvirga terricola</name>
    <dbReference type="NCBI Taxonomy" id="2719797"/>
    <lineage>
        <taxon>Bacteria</taxon>
        <taxon>Pseudomonadati</taxon>
        <taxon>Pseudomonadota</taxon>
        <taxon>Alphaproteobacteria</taxon>
        <taxon>Hyphomicrobiales</taxon>
        <taxon>Methylobacteriaceae</taxon>
        <taxon>Microvirga</taxon>
    </lineage>
</organism>
<dbReference type="Proteomes" id="UP000707352">
    <property type="component" value="Unassembled WGS sequence"/>
</dbReference>
<comment type="caution">
    <text evidence="1">The sequence shown here is derived from an EMBL/GenBank/DDBJ whole genome shotgun (WGS) entry which is preliminary data.</text>
</comment>
<dbReference type="RefSeq" id="WP_167672790.1">
    <property type="nucleotide sequence ID" value="NZ_JAATJS010000003.1"/>
</dbReference>
<proteinExistence type="predicted"/>
<accession>A0ABX0VAK8</accession>
<name>A0ABX0VAK8_9HYPH</name>
<evidence type="ECO:0000313" key="2">
    <source>
        <dbReference type="Proteomes" id="UP000707352"/>
    </source>
</evidence>
<protein>
    <submittedName>
        <fullName evidence="1">Uncharacterized protein</fullName>
    </submittedName>
</protein>
<gene>
    <name evidence="1" type="ORF">HB375_09680</name>
</gene>
<dbReference type="EMBL" id="JAATJS010000003">
    <property type="protein sequence ID" value="NIX76884.1"/>
    <property type="molecule type" value="Genomic_DNA"/>
</dbReference>
<keyword evidence="2" id="KW-1185">Reference proteome</keyword>
<reference evidence="1 2" key="1">
    <citation type="submission" date="2020-03" db="EMBL/GenBank/DDBJ databases">
        <title>The genome sequence of Microvirga sp. c23x22.</title>
        <authorList>
            <person name="Zhang X."/>
        </authorList>
    </citation>
    <scope>NUCLEOTIDE SEQUENCE [LARGE SCALE GENOMIC DNA]</scope>
    <source>
        <strain evidence="2">c23x22</strain>
    </source>
</reference>